<evidence type="ECO:0000256" key="4">
    <source>
        <dbReference type="ARBA" id="ARBA00022475"/>
    </source>
</evidence>
<evidence type="ECO:0000256" key="8">
    <source>
        <dbReference type="RuleBase" id="RU363041"/>
    </source>
</evidence>
<comment type="similarity">
    <text evidence="2 8">Belongs to the 4-toluene sulfonate uptake permease (TSUP) (TC 2.A.102) family.</text>
</comment>
<evidence type="ECO:0000256" key="5">
    <source>
        <dbReference type="ARBA" id="ARBA00022692"/>
    </source>
</evidence>
<evidence type="ECO:0000313" key="10">
    <source>
        <dbReference type="Proteomes" id="UP000601597"/>
    </source>
</evidence>
<feature type="transmembrane region" description="Helical" evidence="8">
    <location>
        <begin position="133"/>
        <end position="158"/>
    </location>
</feature>
<evidence type="ECO:0000256" key="1">
    <source>
        <dbReference type="ARBA" id="ARBA00004651"/>
    </source>
</evidence>
<evidence type="ECO:0000256" key="3">
    <source>
        <dbReference type="ARBA" id="ARBA00022448"/>
    </source>
</evidence>
<keyword evidence="6 8" id="KW-1133">Transmembrane helix</keyword>
<evidence type="ECO:0000256" key="6">
    <source>
        <dbReference type="ARBA" id="ARBA00022989"/>
    </source>
</evidence>
<reference evidence="10" key="1">
    <citation type="journal article" date="2019" name="Int. J. Syst. Evol. Microbiol.">
        <title>The Global Catalogue of Microorganisms (GCM) 10K type strain sequencing project: providing services to taxonomists for standard genome sequencing and annotation.</title>
        <authorList>
            <consortium name="The Broad Institute Genomics Platform"/>
            <consortium name="The Broad Institute Genome Sequencing Center for Infectious Disease"/>
            <person name="Wu L."/>
            <person name="Ma J."/>
        </authorList>
    </citation>
    <scope>NUCLEOTIDE SEQUENCE [LARGE SCALE GENOMIC DNA]</scope>
    <source>
        <strain evidence="10">KCTC 22280</strain>
    </source>
</reference>
<evidence type="ECO:0000313" key="9">
    <source>
        <dbReference type="EMBL" id="GGY60088.1"/>
    </source>
</evidence>
<dbReference type="PANTHER" id="PTHR30269:SF37">
    <property type="entry name" value="MEMBRANE TRANSPORTER PROTEIN"/>
    <property type="match status" value="1"/>
</dbReference>
<dbReference type="EMBL" id="BMXV01000001">
    <property type="protein sequence ID" value="GGY60088.1"/>
    <property type="molecule type" value="Genomic_DNA"/>
</dbReference>
<comment type="subcellular location">
    <subcellularLocation>
        <location evidence="1 8">Cell membrane</location>
        <topology evidence="1 8">Multi-pass membrane protein</topology>
    </subcellularLocation>
</comment>
<dbReference type="Proteomes" id="UP000601597">
    <property type="component" value="Unassembled WGS sequence"/>
</dbReference>
<protein>
    <recommendedName>
        <fullName evidence="8">Probable membrane transporter protein</fullName>
    </recommendedName>
</protein>
<organism evidence="9 10">
    <name type="scientific">Marinobacter zhanjiangensis</name>
    <dbReference type="NCBI Taxonomy" id="578215"/>
    <lineage>
        <taxon>Bacteria</taxon>
        <taxon>Pseudomonadati</taxon>
        <taxon>Pseudomonadota</taxon>
        <taxon>Gammaproteobacteria</taxon>
        <taxon>Pseudomonadales</taxon>
        <taxon>Marinobacteraceae</taxon>
        <taxon>Marinobacter</taxon>
    </lineage>
</organism>
<feature type="transmembrane region" description="Helical" evidence="8">
    <location>
        <begin position="104"/>
        <end position="121"/>
    </location>
</feature>
<keyword evidence="3" id="KW-0813">Transport</keyword>
<keyword evidence="4 8" id="KW-1003">Cell membrane</keyword>
<accession>A0ABQ3ALV6</accession>
<feature type="transmembrane region" description="Helical" evidence="8">
    <location>
        <begin position="197"/>
        <end position="219"/>
    </location>
</feature>
<comment type="caution">
    <text evidence="9">The sequence shown here is derived from an EMBL/GenBank/DDBJ whole genome shotgun (WGS) entry which is preliminary data.</text>
</comment>
<feature type="transmembrane region" description="Helical" evidence="8">
    <location>
        <begin position="231"/>
        <end position="250"/>
    </location>
</feature>
<keyword evidence="10" id="KW-1185">Reference proteome</keyword>
<keyword evidence="7 8" id="KW-0472">Membrane</keyword>
<name>A0ABQ3ALV6_9GAMM</name>
<keyword evidence="5 8" id="KW-0812">Transmembrane</keyword>
<sequence>MLSFLPPGLTPDIALLLLACSVFTSMVTAALGAGGGVMLLALMAMWVPPAAVIPVHGIIQLGSNAGRMTLTWRHVDWRVIAAFAPGVVLGALAGSLVLVSLPPWAWQVTIALFVLYLCWGPKLPPMALGRGGILAASALTSFISLFVGATGPLVAAFIKQIHTDRFTTVATFATAMTLQHLPKALVFGLAGFMFRDWAVFLAAMIACGFAGTWLGLRLLGRLGNRAFRNVFNVLLTLLAARLLWLAWLQWAG</sequence>
<dbReference type="PANTHER" id="PTHR30269">
    <property type="entry name" value="TRANSMEMBRANE PROTEIN YFCA"/>
    <property type="match status" value="1"/>
</dbReference>
<evidence type="ECO:0000256" key="7">
    <source>
        <dbReference type="ARBA" id="ARBA00023136"/>
    </source>
</evidence>
<dbReference type="InterPro" id="IPR052017">
    <property type="entry name" value="TSUP"/>
</dbReference>
<dbReference type="InterPro" id="IPR002781">
    <property type="entry name" value="TM_pro_TauE-like"/>
</dbReference>
<dbReference type="Pfam" id="PF01925">
    <property type="entry name" value="TauE"/>
    <property type="match status" value="1"/>
</dbReference>
<evidence type="ECO:0000256" key="2">
    <source>
        <dbReference type="ARBA" id="ARBA00009142"/>
    </source>
</evidence>
<feature type="transmembrane region" description="Helical" evidence="8">
    <location>
        <begin position="79"/>
        <end position="98"/>
    </location>
</feature>
<gene>
    <name evidence="9" type="ORF">GCM10007071_03150</name>
</gene>
<proteinExistence type="inferred from homology"/>